<dbReference type="RefSeq" id="WP_071505550.1">
    <property type="nucleotide sequence ID" value="NZ_MORL01000018.1"/>
</dbReference>
<feature type="transmembrane region" description="Helical" evidence="1">
    <location>
        <begin position="83"/>
        <end position="100"/>
    </location>
</feature>
<evidence type="ECO:0000313" key="2">
    <source>
        <dbReference type="EMBL" id="OIN56824.1"/>
    </source>
</evidence>
<dbReference type="OrthoDB" id="1492885at2"/>
<feature type="transmembrane region" description="Helical" evidence="1">
    <location>
        <begin position="47"/>
        <end position="71"/>
    </location>
</feature>
<feature type="transmembrane region" description="Helical" evidence="1">
    <location>
        <begin position="138"/>
        <end position="163"/>
    </location>
</feature>
<dbReference type="Proteomes" id="UP000181790">
    <property type="component" value="Unassembled WGS sequence"/>
</dbReference>
<comment type="caution">
    <text evidence="2">The sequence shown here is derived from an EMBL/GenBank/DDBJ whole genome shotgun (WGS) entry which is preliminary data.</text>
</comment>
<keyword evidence="1" id="KW-0812">Transmembrane</keyword>
<feature type="transmembrane region" description="Helical" evidence="1">
    <location>
        <begin position="15"/>
        <end position="35"/>
    </location>
</feature>
<evidence type="ECO:0000313" key="3">
    <source>
        <dbReference type="Proteomes" id="UP000181790"/>
    </source>
</evidence>
<gene>
    <name evidence="2" type="ORF">BLX24_22900</name>
</gene>
<reference evidence="2 3" key="1">
    <citation type="submission" date="2016-10" db="EMBL/GenBank/DDBJ databases">
        <title>Arsenicibacter rosenii gen. nov., sp. nov., an efficient arsenic-methylating bacterium isolated from an arsenic-contaminated paddy soil.</title>
        <authorList>
            <person name="Huang K."/>
        </authorList>
    </citation>
    <scope>NUCLEOTIDE SEQUENCE [LARGE SCALE GENOMIC DNA]</scope>
    <source>
        <strain evidence="2 3">SM-1</strain>
    </source>
</reference>
<organism evidence="2 3">
    <name type="scientific">Arsenicibacter rosenii</name>
    <dbReference type="NCBI Taxonomy" id="1750698"/>
    <lineage>
        <taxon>Bacteria</taxon>
        <taxon>Pseudomonadati</taxon>
        <taxon>Bacteroidota</taxon>
        <taxon>Cytophagia</taxon>
        <taxon>Cytophagales</taxon>
        <taxon>Spirosomataceae</taxon>
        <taxon>Arsenicibacter</taxon>
    </lineage>
</organism>
<dbReference type="EMBL" id="MORL01000018">
    <property type="protein sequence ID" value="OIN56824.1"/>
    <property type="molecule type" value="Genomic_DNA"/>
</dbReference>
<evidence type="ECO:0000256" key="1">
    <source>
        <dbReference type="SAM" id="Phobius"/>
    </source>
</evidence>
<keyword evidence="3" id="KW-1185">Reference proteome</keyword>
<name>A0A1S2VDM2_9BACT</name>
<proteinExistence type="predicted"/>
<feature type="transmembrane region" description="Helical" evidence="1">
    <location>
        <begin position="112"/>
        <end position="132"/>
    </location>
</feature>
<sequence length="167" mass="19278">MTLRDLFQSVSDNPGLLILLLLPVPAIAFLANLWSGQTAEEIWKWRYVYAVLVYLACIPGMFAVTLNIYLFLFERQSIWDMNLVIQVLPILSMVGTLMLIRKKLPFSYVPGFGRLSGFLTLIFAVMGMLWFIDRTHIYAITYIPFAYIAIGFVALLLIIRFAWQRIF</sequence>
<accession>A0A1S2VDM2</accession>
<dbReference type="AlphaFoldDB" id="A0A1S2VDM2"/>
<protein>
    <submittedName>
        <fullName evidence="2">Uncharacterized protein</fullName>
    </submittedName>
</protein>
<keyword evidence="1" id="KW-0472">Membrane</keyword>
<keyword evidence="1" id="KW-1133">Transmembrane helix</keyword>